<evidence type="ECO:0000313" key="2">
    <source>
        <dbReference type="Proteomes" id="UP001527925"/>
    </source>
</evidence>
<dbReference type="InterPro" id="IPR052050">
    <property type="entry name" value="SecEffector_AnkRepeat"/>
</dbReference>
<name>A0ABR4N5N7_9FUNG</name>
<dbReference type="Gene3D" id="1.25.40.20">
    <property type="entry name" value="Ankyrin repeat-containing domain"/>
    <property type="match status" value="1"/>
</dbReference>
<dbReference type="Pfam" id="PF12796">
    <property type="entry name" value="Ank_2"/>
    <property type="match status" value="1"/>
</dbReference>
<evidence type="ECO:0008006" key="3">
    <source>
        <dbReference type="Google" id="ProtNLM"/>
    </source>
</evidence>
<dbReference type="PANTHER" id="PTHR46586">
    <property type="entry name" value="ANKYRIN REPEAT-CONTAINING PROTEIN"/>
    <property type="match status" value="1"/>
</dbReference>
<dbReference type="InterPro" id="IPR036770">
    <property type="entry name" value="Ankyrin_rpt-contain_sf"/>
</dbReference>
<accession>A0ABR4N5N7</accession>
<dbReference type="Proteomes" id="UP001527925">
    <property type="component" value="Unassembled WGS sequence"/>
</dbReference>
<evidence type="ECO:0000313" key="1">
    <source>
        <dbReference type="EMBL" id="KAL2914779.1"/>
    </source>
</evidence>
<comment type="caution">
    <text evidence="1">The sequence shown here is derived from an EMBL/GenBank/DDBJ whole genome shotgun (WGS) entry which is preliminary data.</text>
</comment>
<keyword evidence="2" id="KW-1185">Reference proteome</keyword>
<protein>
    <recommendedName>
        <fullName evidence="3">Ankyrin repeat protein</fullName>
    </recommendedName>
</protein>
<dbReference type="SUPFAM" id="SSF48403">
    <property type="entry name" value="Ankyrin repeat"/>
    <property type="match status" value="1"/>
</dbReference>
<reference evidence="1 2" key="1">
    <citation type="submission" date="2023-09" db="EMBL/GenBank/DDBJ databases">
        <title>Pangenome analysis of Batrachochytrium dendrobatidis and related Chytrids.</title>
        <authorList>
            <person name="Yacoub M.N."/>
            <person name="Stajich J.E."/>
            <person name="James T.Y."/>
        </authorList>
    </citation>
    <scope>NUCLEOTIDE SEQUENCE [LARGE SCALE GENOMIC DNA]</scope>
    <source>
        <strain evidence="1 2">JEL0888</strain>
    </source>
</reference>
<organism evidence="1 2">
    <name type="scientific">Polyrhizophydium stewartii</name>
    <dbReference type="NCBI Taxonomy" id="2732419"/>
    <lineage>
        <taxon>Eukaryota</taxon>
        <taxon>Fungi</taxon>
        <taxon>Fungi incertae sedis</taxon>
        <taxon>Chytridiomycota</taxon>
        <taxon>Chytridiomycota incertae sedis</taxon>
        <taxon>Chytridiomycetes</taxon>
        <taxon>Rhizophydiales</taxon>
        <taxon>Rhizophydiales incertae sedis</taxon>
        <taxon>Polyrhizophydium</taxon>
    </lineage>
</organism>
<gene>
    <name evidence="1" type="ORF">HK105_205710</name>
</gene>
<dbReference type="PANTHER" id="PTHR46586:SF3">
    <property type="entry name" value="ANKYRIN REPEAT-CONTAINING PROTEIN"/>
    <property type="match status" value="1"/>
</dbReference>
<proteinExistence type="predicted"/>
<dbReference type="InterPro" id="IPR002110">
    <property type="entry name" value="Ankyrin_rpt"/>
</dbReference>
<dbReference type="EMBL" id="JADGIZ020000030">
    <property type="protein sequence ID" value="KAL2914779.1"/>
    <property type="molecule type" value="Genomic_DNA"/>
</dbReference>
<sequence length="518" mass="57107">MGQSILDLIARLPFELREQVYDEAGPLTQYLHGTQASPMDMPFLQLVAAECFHLDNVALAAALPPSIPLSWELLFAATPAMTGVARRFTRSFSWFHAGLDQQDVFGDRLLLQFRYALEQPPARGAHPRAVARLWHALLDHCVASAQHSAEFAAHLLDCAAALGRLDVVAGLLRRDIPAAPHAAAAAAAVAAAAGCPAPSRQTFDLAGLHGHLHIIRFLCDAGLDANVSIDGAIRGGQLEIARYLRKRYPHLCPQPASIHAAIEFRCLDAVMWLLEDQSLWQHPSFHDVKNWSASFGFVDLLELAISYDVGGPIARWVMDKAASRGHLDVVQLLHFNDVVGCTTRAMSDAAQNGHLHVVEWLHNNRTEGCDLDAMDLAAQNGHLNVVKWLHNNRSEGCTARALIFAAENGHYETFIWLWNTFDNKRPPPSMMVNVARHGHFSIVDFYAARTRGDLSALLEGALQGGHAFLAQWLLGLGRATPNASMMDSIARKVHPECGAWLDEQLTRKSWRSFFGRKI</sequence>